<evidence type="ECO:0000313" key="2">
    <source>
        <dbReference type="Proteomes" id="UP000324831"/>
    </source>
</evidence>
<dbReference type="AlphaFoldDB" id="A0A478FQU6"/>
<accession>A0A478FQU6</accession>
<evidence type="ECO:0000313" key="1">
    <source>
        <dbReference type="EMBL" id="GCE63497.1"/>
    </source>
</evidence>
<proteinExistence type="predicted"/>
<organism evidence="1 2">
    <name type="scientific">Candidatus Mycoplasma haematohominis</name>
    <dbReference type="NCBI Taxonomy" id="1494318"/>
    <lineage>
        <taxon>Bacteria</taxon>
        <taxon>Bacillati</taxon>
        <taxon>Mycoplasmatota</taxon>
        <taxon>Mollicutes</taxon>
        <taxon>Mycoplasmataceae</taxon>
        <taxon>Mycoplasma</taxon>
    </lineage>
</organism>
<sequence>MSSGEKIGYTKAEELGSGEGNQQILVADVGGK</sequence>
<protein>
    <submittedName>
        <fullName evidence="1">Uncharacterized protein</fullName>
    </submittedName>
</protein>
<comment type="caution">
    <text evidence="1">The sequence shown here is derived from an EMBL/GenBank/DDBJ whole genome shotgun (WGS) entry which is preliminary data.</text>
</comment>
<gene>
    <name evidence="1" type="ORF">MHSWG343_04940</name>
</gene>
<reference evidence="1 2" key="1">
    <citation type="submission" date="2019-01" db="EMBL/GenBank/DDBJ databases">
        <title>Draft genome sequences of Candidatus Mycoplasma haemohominis SWG34-3 identified from a patient with pyrexia, anemia and liver dysfunction.</title>
        <authorList>
            <person name="Sekizuka T."/>
            <person name="Hattori N."/>
            <person name="Katano H."/>
            <person name="Takuma T."/>
            <person name="Ito T."/>
            <person name="Arai N."/>
            <person name="Yanai R."/>
            <person name="Ishii S."/>
            <person name="Miura Y."/>
            <person name="Tokunaga T."/>
            <person name="Watanabe H."/>
            <person name="Nomura N."/>
            <person name="Eguchi J."/>
            <person name="Arai T."/>
            <person name="Hasegawa H."/>
            <person name="Nakamaki T."/>
            <person name="Wakita T."/>
            <person name="Niki Y."/>
            <person name="Kuroda M."/>
        </authorList>
    </citation>
    <scope>NUCLEOTIDE SEQUENCE [LARGE SCALE GENOMIC DNA]</scope>
    <source>
        <strain evidence="1">SWG34-3</strain>
    </source>
</reference>
<name>A0A478FQU6_9MOLU</name>
<dbReference type="EMBL" id="BIMN01000002">
    <property type="protein sequence ID" value="GCE63497.1"/>
    <property type="molecule type" value="Genomic_DNA"/>
</dbReference>
<dbReference type="Proteomes" id="UP000324831">
    <property type="component" value="Unassembled WGS sequence"/>
</dbReference>